<protein>
    <submittedName>
        <fullName evidence="7">TlpA family protein disulfide reductase</fullName>
    </submittedName>
</protein>
<name>A0A4Q1CJQ4_9BACT</name>
<dbReference type="Pfam" id="PF13905">
    <property type="entry name" value="Thioredoxin_8"/>
    <property type="match status" value="1"/>
</dbReference>
<reference evidence="7 8" key="1">
    <citation type="submission" date="2019-01" db="EMBL/GenBank/DDBJ databases">
        <title>Lacibacter sp. strain TTM-7.</title>
        <authorList>
            <person name="Chen W.-M."/>
        </authorList>
    </citation>
    <scope>NUCLEOTIDE SEQUENCE [LARGE SCALE GENOMIC DNA]</scope>
    <source>
        <strain evidence="7 8">TTM-7</strain>
    </source>
</reference>
<dbReference type="OrthoDB" id="743079at2"/>
<feature type="domain" description="Thioredoxin" evidence="6">
    <location>
        <begin position="285"/>
        <end position="426"/>
    </location>
</feature>
<dbReference type="InterPro" id="IPR050553">
    <property type="entry name" value="Thioredoxin_ResA/DsbE_sf"/>
</dbReference>
<keyword evidence="2" id="KW-0201">Cytochrome c-type biogenesis</keyword>
<accession>A0A4Q1CJQ4</accession>
<evidence type="ECO:0000259" key="6">
    <source>
        <dbReference type="PROSITE" id="PS51352"/>
    </source>
</evidence>
<dbReference type="SUPFAM" id="SSF52833">
    <property type="entry name" value="Thioredoxin-like"/>
    <property type="match status" value="1"/>
</dbReference>
<proteinExistence type="predicted"/>
<dbReference type="Gene3D" id="3.40.30.10">
    <property type="entry name" value="Glutaredoxin"/>
    <property type="match status" value="1"/>
</dbReference>
<dbReference type="PROSITE" id="PS51352">
    <property type="entry name" value="THIOREDOXIN_2"/>
    <property type="match status" value="1"/>
</dbReference>
<dbReference type="PANTHER" id="PTHR42852:SF6">
    <property type="entry name" value="THIOL:DISULFIDE INTERCHANGE PROTEIN DSBE"/>
    <property type="match status" value="1"/>
</dbReference>
<evidence type="ECO:0000256" key="1">
    <source>
        <dbReference type="ARBA" id="ARBA00004196"/>
    </source>
</evidence>
<keyword evidence="4" id="KW-0676">Redox-active center</keyword>
<evidence type="ECO:0000256" key="5">
    <source>
        <dbReference type="SAM" id="SignalP"/>
    </source>
</evidence>
<dbReference type="EMBL" id="SDHW01000002">
    <property type="protein sequence ID" value="RXK60859.1"/>
    <property type="molecule type" value="Genomic_DNA"/>
</dbReference>
<comment type="caution">
    <text evidence="7">The sequence shown here is derived from an EMBL/GenBank/DDBJ whole genome shotgun (WGS) entry which is preliminary data.</text>
</comment>
<evidence type="ECO:0000256" key="4">
    <source>
        <dbReference type="ARBA" id="ARBA00023284"/>
    </source>
</evidence>
<sequence length="426" mass="49134">MRFIFLIFLFFSITATAQIGKTFYTVITQKDTQVNSGLGGTMEPLRIVSVNKEDNSQVVRYSFDMRHKLFEDYQKKYISTDSLAHFQRKYLLDTANLHKWKKENELLVYIQKTKGKWKIIFDANYSGIFSDDPVYFRDTSFFADRKWFTQSLKVNFWNEKAFAKELAFNLIPDAALPKKYTDAVFNTWGGTRKITQGRLVVGLDSFLVKIYLSDHHLMYSKYSGNFSISNANENDFQLFSTPYPVYSSKDSLYIGNEILMLNSVSVMGDTIVFKKVGENETFKGVQPGAILKSVYGTNFSTGAFEDIGLKRTDSKYTLLHFWGSWCGPCIANLPKLKVFADINNQKVEIVGLPFEQQQDVAKTKKLIQQYQLNWKQIIQLRDHPFQKPDMVKQLAIAHFPTYMLIDNNGRILVRSSNLDDVTLIVN</sequence>
<dbReference type="InterPro" id="IPR036249">
    <property type="entry name" value="Thioredoxin-like_sf"/>
</dbReference>
<keyword evidence="5" id="KW-0732">Signal</keyword>
<dbReference type="InterPro" id="IPR012336">
    <property type="entry name" value="Thioredoxin-like_fold"/>
</dbReference>
<dbReference type="RefSeq" id="WP_129130820.1">
    <property type="nucleotide sequence ID" value="NZ_SDHW01000002.1"/>
</dbReference>
<dbReference type="Proteomes" id="UP000290204">
    <property type="component" value="Unassembled WGS sequence"/>
</dbReference>
<dbReference type="GO" id="GO:0030313">
    <property type="term" value="C:cell envelope"/>
    <property type="evidence" value="ECO:0007669"/>
    <property type="project" value="UniProtKB-SubCell"/>
</dbReference>
<comment type="subcellular location">
    <subcellularLocation>
        <location evidence="1">Cell envelope</location>
    </subcellularLocation>
</comment>
<dbReference type="AlphaFoldDB" id="A0A4Q1CJQ4"/>
<dbReference type="CDD" id="cd02966">
    <property type="entry name" value="TlpA_like_family"/>
    <property type="match status" value="1"/>
</dbReference>
<feature type="signal peptide" evidence="5">
    <location>
        <begin position="1"/>
        <end position="17"/>
    </location>
</feature>
<dbReference type="PANTHER" id="PTHR42852">
    <property type="entry name" value="THIOL:DISULFIDE INTERCHANGE PROTEIN DSBE"/>
    <property type="match status" value="1"/>
</dbReference>
<gene>
    <name evidence="7" type="ORF">ESA94_10385</name>
</gene>
<evidence type="ECO:0000313" key="8">
    <source>
        <dbReference type="Proteomes" id="UP000290204"/>
    </source>
</evidence>
<evidence type="ECO:0000256" key="2">
    <source>
        <dbReference type="ARBA" id="ARBA00022748"/>
    </source>
</evidence>
<evidence type="ECO:0000313" key="7">
    <source>
        <dbReference type="EMBL" id="RXK60859.1"/>
    </source>
</evidence>
<dbReference type="GO" id="GO:0017004">
    <property type="term" value="P:cytochrome complex assembly"/>
    <property type="evidence" value="ECO:0007669"/>
    <property type="project" value="UniProtKB-KW"/>
</dbReference>
<keyword evidence="8" id="KW-1185">Reference proteome</keyword>
<evidence type="ECO:0000256" key="3">
    <source>
        <dbReference type="ARBA" id="ARBA00023157"/>
    </source>
</evidence>
<keyword evidence="3" id="KW-1015">Disulfide bond</keyword>
<dbReference type="InterPro" id="IPR013766">
    <property type="entry name" value="Thioredoxin_domain"/>
</dbReference>
<feature type="chain" id="PRO_5020732177" evidence="5">
    <location>
        <begin position="18"/>
        <end position="426"/>
    </location>
</feature>
<organism evidence="7 8">
    <name type="scientific">Lacibacter luteus</name>
    <dbReference type="NCBI Taxonomy" id="2508719"/>
    <lineage>
        <taxon>Bacteria</taxon>
        <taxon>Pseudomonadati</taxon>
        <taxon>Bacteroidota</taxon>
        <taxon>Chitinophagia</taxon>
        <taxon>Chitinophagales</taxon>
        <taxon>Chitinophagaceae</taxon>
        <taxon>Lacibacter</taxon>
    </lineage>
</organism>